<name>A0A061RWP6_9CHLO</name>
<proteinExistence type="predicted"/>
<accession>A0A061RWP6</accession>
<evidence type="ECO:0000313" key="1">
    <source>
        <dbReference type="EMBL" id="JAC74991.1"/>
    </source>
</evidence>
<organism evidence="1">
    <name type="scientific">Tetraselmis sp. GSL018</name>
    <dbReference type="NCBI Taxonomy" id="582737"/>
    <lineage>
        <taxon>Eukaryota</taxon>
        <taxon>Viridiplantae</taxon>
        <taxon>Chlorophyta</taxon>
        <taxon>core chlorophytes</taxon>
        <taxon>Chlorodendrophyceae</taxon>
        <taxon>Chlorodendrales</taxon>
        <taxon>Chlorodendraceae</taxon>
        <taxon>Tetraselmis</taxon>
    </lineage>
</organism>
<protein>
    <submittedName>
        <fullName evidence="1">Uncharacterized protein</fullName>
    </submittedName>
</protein>
<sequence length="92" mass="10738">PLRDIVNYSIWTLCVCVVWLQGKVVISSSQLYHKLKSAMQAKKLCIYICRSCAKPPNQGSTLCKCSGISPLHFRLEWPWHRRFETSWKRVEV</sequence>
<gene>
    <name evidence="1" type="ORF">TSPGSL018_24418</name>
</gene>
<reference evidence="1" key="1">
    <citation type="submission" date="2014-05" db="EMBL/GenBank/DDBJ databases">
        <title>The transcriptome of the halophilic microalga Tetraselmis sp. GSL018 isolated from the Great Salt Lake, Utah.</title>
        <authorList>
            <person name="Jinkerson R.E."/>
            <person name="D'Adamo S."/>
            <person name="Posewitz M.C."/>
        </authorList>
    </citation>
    <scope>NUCLEOTIDE SEQUENCE</scope>
    <source>
        <strain evidence="1">GSL018</strain>
    </source>
</reference>
<dbReference type="EMBL" id="GBEZ01010722">
    <property type="protein sequence ID" value="JAC74991.1"/>
    <property type="molecule type" value="Transcribed_RNA"/>
</dbReference>
<feature type="non-terminal residue" evidence="1">
    <location>
        <position position="1"/>
    </location>
</feature>
<dbReference type="AlphaFoldDB" id="A0A061RWP6"/>